<dbReference type="AlphaFoldDB" id="A0AAW5E904"/>
<gene>
    <name evidence="7" type="ORF">MJG50_14330</name>
</gene>
<comment type="caution">
    <text evidence="7">The sequence shown here is derived from an EMBL/GenBank/DDBJ whole genome shotgun (WGS) entry which is preliminary data.</text>
</comment>
<dbReference type="SUPFAM" id="SSF51206">
    <property type="entry name" value="cAMP-binding domain-like"/>
    <property type="match status" value="1"/>
</dbReference>
<name>A0AAW5E904_9BACI</name>
<keyword evidence="4" id="KW-0804">Transcription</keyword>
<dbReference type="SMART" id="SM00419">
    <property type="entry name" value="HTH_CRP"/>
    <property type="match status" value="1"/>
</dbReference>
<dbReference type="Gene3D" id="2.60.120.10">
    <property type="entry name" value="Jelly Rolls"/>
    <property type="match status" value="1"/>
</dbReference>
<dbReference type="GO" id="GO:0005829">
    <property type="term" value="C:cytosol"/>
    <property type="evidence" value="ECO:0007669"/>
    <property type="project" value="TreeGrafter"/>
</dbReference>
<dbReference type="GO" id="GO:0003677">
    <property type="term" value="F:DNA binding"/>
    <property type="evidence" value="ECO:0007669"/>
    <property type="project" value="UniProtKB-KW"/>
</dbReference>
<protein>
    <submittedName>
        <fullName evidence="7">Crp/Fnr family transcriptional regulator</fullName>
    </submittedName>
</protein>
<feature type="domain" description="Cyclic nucleotide-binding" evidence="5">
    <location>
        <begin position="3"/>
        <end position="123"/>
    </location>
</feature>
<dbReference type="GO" id="GO:0003700">
    <property type="term" value="F:DNA-binding transcription factor activity"/>
    <property type="evidence" value="ECO:0007669"/>
    <property type="project" value="TreeGrafter"/>
</dbReference>
<dbReference type="Pfam" id="PF00027">
    <property type="entry name" value="cNMP_binding"/>
    <property type="match status" value="1"/>
</dbReference>
<sequence>MPIFKNLNEEEFVFLEKVTHATFFQKGEIIFREGENADTFFIPESGLIKLSNVSSNGKEQIIRLLFPGDIFGQSSLLKDGKYYTNAMALENSIICTINKNDFTKAMRTNPELSSKIITTLFERLQVTDELVRSLSLLEVEQRLARAILLFSEKIQPVHKCFQLPIQKKELASLLGTTPETLSRKIKLLTEENLIKFDDNKNLHILNYRKLKLLAES</sequence>
<dbReference type="PROSITE" id="PS51063">
    <property type="entry name" value="HTH_CRP_2"/>
    <property type="match status" value="1"/>
</dbReference>
<keyword evidence="2" id="KW-0238">DNA-binding</keyword>
<keyword evidence="1" id="KW-0805">Transcription regulation</keyword>
<dbReference type="PANTHER" id="PTHR24567:SF26">
    <property type="entry name" value="REGULATORY PROTEIN YEIL"/>
    <property type="match status" value="1"/>
</dbReference>
<dbReference type="InterPro" id="IPR050397">
    <property type="entry name" value="Env_Response_Regulators"/>
</dbReference>
<evidence type="ECO:0000259" key="5">
    <source>
        <dbReference type="PROSITE" id="PS50042"/>
    </source>
</evidence>
<dbReference type="PANTHER" id="PTHR24567">
    <property type="entry name" value="CRP FAMILY TRANSCRIPTIONAL REGULATORY PROTEIN"/>
    <property type="match status" value="1"/>
</dbReference>
<dbReference type="InterPro" id="IPR000595">
    <property type="entry name" value="cNMP-bd_dom"/>
</dbReference>
<dbReference type="InterPro" id="IPR036388">
    <property type="entry name" value="WH-like_DNA-bd_sf"/>
</dbReference>
<dbReference type="InterPro" id="IPR036390">
    <property type="entry name" value="WH_DNA-bd_sf"/>
</dbReference>
<dbReference type="CDD" id="cd00038">
    <property type="entry name" value="CAP_ED"/>
    <property type="match status" value="1"/>
</dbReference>
<proteinExistence type="predicted"/>
<dbReference type="Gene3D" id="1.10.10.10">
    <property type="entry name" value="Winged helix-like DNA-binding domain superfamily/Winged helix DNA-binding domain"/>
    <property type="match status" value="1"/>
</dbReference>
<evidence type="ECO:0000256" key="4">
    <source>
        <dbReference type="ARBA" id="ARBA00023163"/>
    </source>
</evidence>
<dbReference type="InterPro" id="IPR012318">
    <property type="entry name" value="HTH_CRP"/>
</dbReference>
<dbReference type="EMBL" id="JAKTTI010000023">
    <property type="protein sequence ID" value="MCH1626511.1"/>
    <property type="molecule type" value="Genomic_DNA"/>
</dbReference>
<evidence type="ECO:0000256" key="2">
    <source>
        <dbReference type="ARBA" id="ARBA00023125"/>
    </source>
</evidence>
<dbReference type="SMART" id="SM00100">
    <property type="entry name" value="cNMP"/>
    <property type="match status" value="1"/>
</dbReference>
<organism evidence="7 8">
    <name type="scientific">Fredinandcohnia quinoae</name>
    <dbReference type="NCBI Taxonomy" id="2918902"/>
    <lineage>
        <taxon>Bacteria</taxon>
        <taxon>Bacillati</taxon>
        <taxon>Bacillota</taxon>
        <taxon>Bacilli</taxon>
        <taxon>Bacillales</taxon>
        <taxon>Bacillaceae</taxon>
        <taxon>Fredinandcohnia</taxon>
    </lineage>
</organism>
<accession>A0AAW5E904</accession>
<dbReference type="InterPro" id="IPR014710">
    <property type="entry name" value="RmlC-like_jellyroll"/>
</dbReference>
<dbReference type="InterPro" id="IPR018490">
    <property type="entry name" value="cNMP-bd_dom_sf"/>
</dbReference>
<reference evidence="7" key="1">
    <citation type="submission" date="2022-02" db="EMBL/GenBank/DDBJ databases">
        <title>Fredinandcohnia quinoae sp. nov. isolated from Chenopodium quinoa seeds.</title>
        <authorList>
            <person name="Saati-Santamaria Z."/>
            <person name="Flores-Felix J.D."/>
            <person name="Igual J.M."/>
            <person name="Velazquez E."/>
            <person name="Garcia-Fraile P."/>
            <person name="Martinez-Molina E."/>
        </authorList>
    </citation>
    <scope>NUCLEOTIDE SEQUENCE</scope>
    <source>
        <strain evidence="7">SECRCQ15</strain>
    </source>
</reference>
<evidence type="ECO:0000259" key="6">
    <source>
        <dbReference type="PROSITE" id="PS51063"/>
    </source>
</evidence>
<dbReference type="PROSITE" id="PS50042">
    <property type="entry name" value="CNMP_BINDING_3"/>
    <property type="match status" value="1"/>
</dbReference>
<dbReference type="Pfam" id="PF13545">
    <property type="entry name" value="HTH_Crp_2"/>
    <property type="match status" value="1"/>
</dbReference>
<dbReference type="PRINTS" id="PR00034">
    <property type="entry name" value="HTHCRP"/>
</dbReference>
<dbReference type="SUPFAM" id="SSF46785">
    <property type="entry name" value="Winged helix' DNA-binding domain"/>
    <property type="match status" value="1"/>
</dbReference>
<evidence type="ECO:0000313" key="8">
    <source>
        <dbReference type="Proteomes" id="UP001431131"/>
    </source>
</evidence>
<dbReference type="Proteomes" id="UP001431131">
    <property type="component" value="Unassembled WGS sequence"/>
</dbReference>
<evidence type="ECO:0000313" key="7">
    <source>
        <dbReference type="EMBL" id="MCH1626511.1"/>
    </source>
</evidence>
<keyword evidence="8" id="KW-1185">Reference proteome</keyword>
<evidence type="ECO:0000256" key="3">
    <source>
        <dbReference type="ARBA" id="ARBA00023159"/>
    </source>
</evidence>
<feature type="domain" description="HTH crp-type" evidence="6">
    <location>
        <begin position="137"/>
        <end position="208"/>
    </location>
</feature>
<keyword evidence="3" id="KW-0010">Activator</keyword>
<evidence type="ECO:0000256" key="1">
    <source>
        <dbReference type="ARBA" id="ARBA00023015"/>
    </source>
</evidence>